<dbReference type="GO" id="GO:0016989">
    <property type="term" value="F:sigma factor antagonist activity"/>
    <property type="evidence" value="ECO:0007669"/>
    <property type="project" value="TreeGrafter"/>
</dbReference>
<comment type="caution">
    <text evidence="4">The sequence shown here is derived from an EMBL/GenBank/DDBJ whole genome shotgun (WGS) entry which is preliminary data.</text>
</comment>
<keyword evidence="1" id="KW-1133">Transmembrane helix</keyword>
<reference evidence="5" key="1">
    <citation type="submission" date="2018-11" db="EMBL/GenBank/DDBJ databases">
        <title>Chitinophaga lutea sp.nov., isolate from arsenic contaminated soil.</title>
        <authorList>
            <person name="Zong Y."/>
        </authorList>
    </citation>
    <scope>NUCLEOTIDE SEQUENCE [LARGE SCALE GENOMIC DNA]</scope>
    <source>
        <strain evidence="5">YLT18</strain>
    </source>
</reference>
<dbReference type="RefSeq" id="WP_120518033.1">
    <property type="nucleotide sequence ID" value="NZ_QXZY01000011.1"/>
</dbReference>
<dbReference type="Gene3D" id="2.60.120.1440">
    <property type="match status" value="1"/>
</dbReference>
<dbReference type="InterPro" id="IPR006860">
    <property type="entry name" value="FecR"/>
</dbReference>
<feature type="transmembrane region" description="Helical" evidence="1">
    <location>
        <begin position="81"/>
        <end position="103"/>
    </location>
</feature>
<sequence length="323" mass="36659">MKTITMQLKELGEILDRYLSGTATKAERRLIENYWAQSGNEEQLKLSGEEKSRLAESIWEGLLLKSARPQPRVARLINRRLLLQAASVAILLSVAGMFSWQYIFKGRGRHNITYTTIIARAGKVLDYTLPDSSLLHIFPGSEIQVPDNFNQADRRISVNGKVFFEVRPDEARPFYAMAGALQTQVLGTSFEVNTFHHNRPAVTVRSGRVGVSYQGKQLSQLGVNDQLRFNLPTGDMQLLRVNAAEQCDWWNGQLSFEHTPLPEVLEHIEKWFGVDIVLQGERLREETVTTSFGTDASLPEVLSLLTRTLDGHYEIKDREILIY</sequence>
<proteinExistence type="predicted"/>
<protein>
    <submittedName>
        <fullName evidence="4">DUF4974 domain-containing protein</fullName>
    </submittedName>
</protein>
<dbReference type="PIRSF" id="PIRSF018266">
    <property type="entry name" value="FecR"/>
    <property type="match status" value="1"/>
</dbReference>
<dbReference type="Proteomes" id="UP000279089">
    <property type="component" value="Unassembled WGS sequence"/>
</dbReference>
<evidence type="ECO:0000313" key="5">
    <source>
        <dbReference type="Proteomes" id="UP000279089"/>
    </source>
</evidence>
<gene>
    <name evidence="4" type="ORF">EG028_19910</name>
</gene>
<dbReference type="InterPro" id="IPR032508">
    <property type="entry name" value="FecR_C"/>
</dbReference>
<evidence type="ECO:0000313" key="4">
    <source>
        <dbReference type="EMBL" id="RPD39391.1"/>
    </source>
</evidence>
<evidence type="ECO:0000256" key="1">
    <source>
        <dbReference type="SAM" id="Phobius"/>
    </source>
</evidence>
<feature type="domain" description="Protein FecR C-terminal" evidence="3">
    <location>
        <begin position="254"/>
        <end position="322"/>
    </location>
</feature>
<name>A0A3N4M7R4_9BACT</name>
<dbReference type="Pfam" id="PF04773">
    <property type="entry name" value="FecR"/>
    <property type="match status" value="1"/>
</dbReference>
<evidence type="ECO:0000259" key="2">
    <source>
        <dbReference type="Pfam" id="PF04773"/>
    </source>
</evidence>
<keyword evidence="5" id="KW-1185">Reference proteome</keyword>
<evidence type="ECO:0000259" key="3">
    <source>
        <dbReference type="Pfam" id="PF16344"/>
    </source>
</evidence>
<dbReference type="PANTHER" id="PTHR30273">
    <property type="entry name" value="PERIPLASMIC SIGNAL SENSOR AND SIGMA FACTOR ACTIVATOR FECR-RELATED"/>
    <property type="match status" value="1"/>
</dbReference>
<keyword evidence="1" id="KW-0812">Transmembrane</keyword>
<keyword evidence="1" id="KW-0472">Membrane</keyword>
<dbReference type="PANTHER" id="PTHR30273:SF2">
    <property type="entry name" value="PROTEIN FECR"/>
    <property type="match status" value="1"/>
</dbReference>
<dbReference type="Gene3D" id="3.55.50.30">
    <property type="match status" value="1"/>
</dbReference>
<organism evidence="4 5">
    <name type="scientific">Chitinophaga barathri</name>
    <dbReference type="NCBI Taxonomy" id="1647451"/>
    <lineage>
        <taxon>Bacteria</taxon>
        <taxon>Pseudomonadati</taxon>
        <taxon>Bacteroidota</taxon>
        <taxon>Chitinophagia</taxon>
        <taxon>Chitinophagales</taxon>
        <taxon>Chitinophagaceae</taxon>
        <taxon>Chitinophaga</taxon>
    </lineage>
</organism>
<dbReference type="AlphaFoldDB" id="A0A3N4M7R4"/>
<accession>A0A3N4M7R4</accession>
<dbReference type="InterPro" id="IPR012373">
    <property type="entry name" value="Ferrdict_sens_TM"/>
</dbReference>
<feature type="domain" description="FecR protein" evidence="2">
    <location>
        <begin position="116"/>
        <end position="209"/>
    </location>
</feature>
<dbReference type="OrthoDB" id="710152at2"/>
<dbReference type="EMBL" id="RMBX01000011">
    <property type="protein sequence ID" value="RPD39391.1"/>
    <property type="molecule type" value="Genomic_DNA"/>
</dbReference>
<dbReference type="Pfam" id="PF16344">
    <property type="entry name" value="FecR_C"/>
    <property type="match status" value="1"/>
</dbReference>